<dbReference type="GO" id="GO:0016740">
    <property type="term" value="F:transferase activity"/>
    <property type="evidence" value="ECO:0007669"/>
    <property type="project" value="UniProtKB-KW"/>
</dbReference>
<dbReference type="RefSeq" id="WP_172685572.1">
    <property type="nucleotide sequence ID" value="NZ_KJ776578.1"/>
</dbReference>
<evidence type="ECO:0000313" key="4">
    <source>
        <dbReference type="EMBL" id="AIW54844.1"/>
    </source>
</evidence>
<geneLocation type="plasmid" evidence="1">
    <name>pCDC3875</name>
</geneLocation>
<reference evidence="2" key="1">
    <citation type="journal article" date="2014" name="Genome Biol. Evol.">
        <title>Three classes of plasmid (47-63 kb) carry the type B neurotoxin gene cluster of group II Clostridium botulinum.</title>
        <authorList>
            <person name="Carter A.T."/>
            <person name="Austin J.W."/>
            <person name="Weedmark K.A."/>
            <person name="Corbett C."/>
            <person name="Peck M.W."/>
        </authorList>
    </citation>
    <scope>NUCLEOTIDE SEQUENCE</scope>
    <source>
        <strain evidence="1">CDC3875</strain>
        <strain evidence="4">CDC3897</strain>
        <strain evidence="2">CDC5900</strain>
        <strain evidence="3">IFR_05/025</strain>
        <plasmid evidence="3">p05/025</plasmid>
        <plasmid evidence="1">pCDC3875</plasmid>
        <plasmid evidence="4">pCDC3897</plasmid>
        <plasmid evidence="2">pCDC5900</plasmid>
    </source>
</reference>
<geneLocation type="plasmid" evidence="2">
    <name>pCDC5900</name>
</geneLocation>
<geneLocation type="plasmid" evidence="4">
    <name>pCDC3897</name>
</geneLocation>
<dbReference type="EMBL" id="KJ776578">
    <property type="protein sequence ID" value="AIW54595.1"/>
    <property type="molecule type" value="Genomic_DNA"/>
</dbReference>
<evidence type="ECO:0000313" key="1">
    <source>
        <dbReference type="EMBL" id="AIW54595.1"/>
    </source>
</evidence>
<dbReference type="EMBL" id="KJ776580">
    <property type="protein sequence ID" value="AIW54715.1"/>
    <property type="molecule type" value="Genomic_DNA"/>
</dbReference>
<dbReference type="EMBL" id="KJ776581">
    <property type="protein sequence ID" value="AIW54777.1"/>
    <property type="molecule type" value="Genomic_DNA"/>
</dbReference>
<name>A0A0A0UXQ6_CLOBO</name>
<dbReference type="AlphaFoldDB" id="A0A0A0UXQ6"/>
<keyword evidence="2" id="KW-0808">Transferase</keyword>
<evidence type="ECO:0000313" key="3">
    <source>
        <dbReference type="EMBL" id="AIW54777.1"/>
    </source>
</evidence>
<evidence type="ECO:0000313" key="2">
    <source>
        <dbReference type="EMBL" id="AIW54715.1"/>
    </source>
</evidence>
<keyword evidence="2" id="KW-0614">Plasmid</keyword>
<protein>
    <submittedName>
        <fullName evidence="2">Nucleotidyltransferase/DNA polymerase involved in DNA repair</fullName>
    </submittedName>
</protein>
<proteinExistence type="predicted"/>
<accession>A0A0A0UXQ6</accession>
<dbReference type="EMBL" id="KJ776582">
    <property type="protein sequence ID" value="AIW54844.1"/>
    <property type="molecule type" value="Genomic_DNA"/>
</dbReference>
<organism evidence="2">
    <name type="scientific">Clostridium botulinum</name>
    <dbReference type="NCBI Taxonomy" id="1491"/>
    <lineage>
        <taxon>Bacteria</taxon>
        <taxon>Bacillati</taxon>
        <taxon>Bacillota</taxon>
        <taxon>Clostridia</taxon>
        <taxon>Eubacteriales</taxon>
        <taxon>Clostridiaceae</taxon>
        <taxon>Clostridium</taxon>
    </lineage>
</organism>
<geneLocation type="plasmid" evidence="3">
    <name>p05/025</name>
</geneLocation>
<sequence length="72" mass="8705">MLSIREVINMNIDFKICDILEKKVMTTTGEEQEIWIKKFDIFTNRNLFKQFNLKDKLEEVENIKKEVLKIVQ</sequence>